<evidence type="ECO:0000313" key="2">
    <source>
        <dbReference type="EMBL" id="SDG09359.1"/>
    </source>
</evidence>
<feature type="compositionally biased region" description="Basic and acidic residues" evidence="1">
    <location>
        <begin position="43"/>
        <end position="52"/>
    </location>
</feature>
<feature type="compositionally biased region" description="Polar residues" evidence="1">
    <location>
        <begin position="67"/>
        <end position="77"/>
    </location>
</feature>
<name>A0A1G7RGU3_9FIRM</name>
<gene>
    <name evidence="2" type="ORF">SAMN05443529_10163</name>
</gene>
<dbReference type="STRING" id="1121419.SAMN05443529_10163"/>
<reference evidence="3" key="1">
    <citation type="submission" date="2016-10" db="EMBL/GenBank/DDBJ databases">
        <authorList>
            <person name="Varghese N."/>
            <person name="Submissions S."/>
        </authorList>
    </citation>
    <scope>NUCLEOTIDE SEQUENCE [LARGE SCALE GENOMIC DNA]</scope>
    <source>
        <strain evidence="3">DSM 8344</strain>
    </source>
</reference>
<feature type="region of interest" description="Disordered" evidence="1">
    <location>
        <begin position="37"/>
        <end position="91"/>
    </location>
</feature>
<accession>A0A1G7RGU3</accession>
<dbReference type="Proteomes" id="UP000198656">
    <property type="component" value="Unassembled WGS sequence"/>
</dbReference>
<evidence type="ECO:0000313" key="3">
    <source>
        <dbReference type="Proteomes" id="UP000198656"/>
    </source>
</evidence>
<organism evidence="2 3">
    <name type="scientific">Desulfosporosinus hippei DSM 8344</name>
    <dbReference type="NCBI Taxonomy" id="1121419"/>
    <lineage>
        <taxon>Bacteria</taxon>
        <taxon>Bacillati</taxon>
        <taxon>Bacillota</taxon>
        <taxon>Clostridia</taxon>
        <taxon>Eubacteriales</taxon>
        <taxon>Desulfitobacteriaceae</taxon>
        <taxon>Desulfosporosinus</taxon>
    </lineage>
</organism>
<keyword evidence="3" id="KW-1185">Reference proteome</keyword>
<proteinExistence type="predicted"/>
<evidence type="ECO:0000256" key="1">
    <source>
        <dbReference type="SAM" id="MobiDB-lite"/>
    </source>
</evidence>
<protein>
    <submittedName>
        <fullName evidence="2">Uncharacterized protein</fullName>
    </submittedName>
</protein>
<dbReference type="EMBL" id="FNCP01000001">
    <property type="protein sequence ID" value="SDG09359.1"/>
    <property type="molecule type" value="Genomic_DNA"/>
</dbReference>
<sequence>MCLLPSNVPPFLDPRRSVTRARRLYVSSYFRRATSRLKHAPRPKPEGAHDMCLRPSKRPPVPRPRTQCHTSATSLRKQLSKLPFKRPQTRGSAQDVHCRQCAMDGAFGTIVSGGDYRRRRVLQNNTYRRRMNPAPQRQELERLVCFAS</sequence>
<dbReference type="AlphaFoldDB" id="A0A1G7RGU3"/>